<evidence type="ECO:0000313" key="2">
    <source>
        <dbReference type="Proteomes" id="UP001419268"/>
    </source>
</evidence>
<evidence type="ECO:0000313" key="1">
    <source>
        <dbReference type="EMBL" id="KAK9158609.1"/>
    </source>
</evidence>
<sequence length="69" mass="8066">MASETVYHIKPQKASSQYWPDNCCYMQTHTTICTPPLILQIPKHKPATYPREPESIYMSACQSEDEKRY</sequence>
<dbReference type="AlphaFoldDB" id="A0AAP0KWR0"/>
<comment type="caution">
    <text evidence="1">The sequence shown here is derived from an EMBL/GenBank/DDBJ whole genome shotgun (WGS) entry which is preliminary data.</text>
</comment>
<name>A0AAP0KWR0_9MAGN</name>
<reference evidence="1 2" key="1">
    <citation type="submission" date="2024-01" db="EMBL/GenBank/DDBJ databases">
        <title>Genome assemblies of Stephania.</title>
        <authorList>
            <person name="Yang L."/>
        </authorList>
    </citation>
    <scope>NUCLEOTIDE SEQUENCE [LARGE SCALE GENOMIC DNA]</scope>
    <source>
        <strain evidence="1">JXDWG</strain>
        <tissue evidence="1">Leaf</tissue>
    </source>
</reference>
<protein>
    <submittedName>
        <fullName evidence="1">Uncharacterized protein</fullName>
    </submittedName>
</protein>
<dbReference type="Proteomes" id="UP001419268">
    <property type="component" value="Unassembled WGS sequence"/>
</dbReference>
<keyword evidence="2" id="KW-1185">Reference proteome</keyword>
<proteinExistence type="predicted"/>
<organism evidence="1 2">
    <name type="scientific">Stephania cephalantha</name>
    <dbReference type="NCBI Taxonomy" id="152367"/>
    <lineage>
        <taxon>Eukaryota</taxon>
        <taxon>Viridiplantae</taxon>
        <taxon>Streptophyta</taxon>
        <taxon>Embryophyta</taxon>
        <taxon>Tracheophyta</taxon>
        <taxon>Spermatophyta</taxon>
        <taxon>Magnoliopsida</taxon>
        <taxon>Ranunculales</taxon>
        <taxon>Menispermaceae</taxon>
        <taxon>Menispermoideae</taxon>
        <taxon>Cissampelideae</taxon>
        <taxon>Stephania</taxon>
    </lineage>
</organism>
<accession>A0AAP0KWR0</accession>
<dbReference type="EMBL" id="JBBNAG010000002">
    <property type="protein sequence ID" value="KAK9158609.1"/>
    <property type="molecule type" value="Genomic_DNA"/>
</dbReference>
<gene>
    <name evidence="1" type="ORF">Scep_005183</name>
</gene>